<evidence type="ECO:0000256" key="3">
    <source>
        <dbReference type="ARBA" id="ARBA00022722"/>
    </source>
</evidence>
<dbReference type="SUPFAM" id="SSF56672">
    <property type="entry name" value="DNA/RNA polymerases"/>
    <property type="match status" value="1"/>
</dbReference>
<name>A0A5B6VCP3_9ROSI</name>
<evidence type="ECO:0000256" key="6">
    <source>
        <dbReference type="ARBA" id="ARBA00022918"/>
    </source>
</evidence>
<dbReference type="EMBL" id="SMMG02000007">
    <property type="protein sequence ID" value="KAA3466873.1"/>
    <property type="molecule type" value="Genomic_DNA"/>
</dbReference>
<keyword evidence="5" id="KW-0378">Hydrolase</keyword>
<dbReference type="AlphaFoldDB" id="A0A5B6VCP3"/>
<protein>
    <submittedName>
        <fullName evidence="8">Integrase</fullName>
    </submittedName>
</protein>
<dbReference type="Proteomes" id="UP000325315">
    <property type="component" value="Unassembled WGS sequence"/>
</dbReference>
<dbReference type="InterPro" id="IPR043502">
    <property type="entry name" value="DNA/RNA_pol_sf"/>
</dbReference>
<dbReference type="CDD" id="cd09274">
    <property type="entry name" value="RNase_HI_RT_Ty3"/>
    <property type="match status" value="1"/>
</dbReference>
<keyword evidence="3" id="KW-0540">Nuclease</keyword>
<evidence type="ECO:0000256" key="4">
    <source>
        <dbReference type="ARBA" id="ARBA00022759"/>
    </source>
</evidence>
<keyword evidence="9" id="KW-1185">Reference proteome</keyword>
<comment type="caution">
    <text evidence="8">The sequence shown here is derived from an EMBL/GenBank/DDBJ whole genome shotgun (WGS) entry which is preliminary data.</text>
</comment>
<organism evidence="8 9">
    <name type="scientific">Gossypium australe</name>
    <dbReference type="NCBI Taxonomy" id="47621"/>
    <lineage>
        <taxon>Eukaryota</taxon>
        <taxon>Viridiplantae</taxon>
        <taxon>Streptophyta</taxon>
        <taxon>Embryophyta</taxon>
        <taxon>Tracheophyta</taxon>
        <taxon>Spermatophyta</taxon>
        <taxon>Magnoliopsida</taxon>
        <taxon>eudicotyledons</taxon>
        <taxon>Gunneridae</taxon>
        <taxon>Pentapetalae</taxon>
        <taxon>rosids</taxon>
        <taxon>malvids</taxon>
        <taxon>Malvales</taxon>
        <taxon>Malvaceae</taxon>
        <taxon>Malvoideae</taxon>
        <taxon>Gossypium</taxon>
    </lineage>
</organism>
<evidence type="ECO:0000313" key="9">
    <source>
        <dbReference type="Proteomes" id="UP000325315"/>
    </source>
</evidence>
<dbReference type="GO" id="GO:0004519">
    <property type="term" value="F:endonuclease activity"/>
    <property type="evidence" value="ECO:0007669"/>
    <property type="project" value="UniProtKB-KW"/>
</dbReference>
<evidence type="ECO:0000313" key="8">
    <source>
        <dbReference type="EMBL" id="KAA3466873.1"/>
    </source>
</evidence>
<evidence type="ECO:0000256" key="2">
    <source>
        <dbReference type="ARBA" id="ARBA00022695"/>
    </source>
</evidence>
<dbReference type="GO" id="GO:0003964">
    <property type="term" value="F:RNA-directed DNA polymerase activity"/>
    <property type="evidence" value="ECO:0007669"/>
    <property type="project" value="UniProtKB-KW"/>
</dbReference>
<evidence type="ECO:0000256" key="1">
    <source>
        <dbReference type="ARBA" id="ARBA00022679"/>
    </source>
</evidence>
<keyword evidence="1" id="KW-0808">Transferase</keyword>
<keyword evidence="6" id="KW-0695">RNA-directed DNA polymerase</keyword>
<dbReference type="PANTHER" id="PTHR34072:SF59">
    <property type="entry name" value="CCHC-TYPE INTEGRASE"/>
    <property type="match status" value="1"/>
</dbReference>
<sequence>MYQKNYSTYNLELVAIVFALTIWRHYLYGEKCHIFTNHKSLKYIMSQKKLSSHQRRWLELLKYYDLIINNQPGKANIIAYALSRKSLFALRVMNTHLIREVQKRDIELIAKREQVKKLQDTKFHLGADDCLYVRNRLCVPRNS</sequence>
<dbReference type="InterPro" id="IPR041373">
    <property type="entry name" value="RT_RNaseH"/>
</dbReference>
<dbReference type="OrthoDB" id="111931at2759"/>
<gene>
    <name evidence="8" type="ORF">EPI10_001934</name>
</gene>
<keyword evidence="4" id="KW-0255">Endonuclease</keyword>
<dbReference type="GO" id="GO:0016787">
    <property type="term" value="F:hydrolase activity"/>
    <property type="evidence" value="ECO:0007669"/>
    <property type="project" value="UniProtKB-KW"/>
</dbReference>
<dbReference type="PANTHER" id="PTHR34072">
    <property type="entry name" value="ENZYMATIC POLYPROTEIN-RELATED"/>
    <property type="match status" value="1"/>
</dbReference>
<evidence type="ECO:0000256" key="5">
    <source>
        <dbReference type="ARBA" id="ARBA00022801"/>
    </source>
</evidence>
<evidence type="ECO:0000259" key="7">
    <source>
        <dbReference type="Pfam" id="PF17917"/>
    </source>
</evidence>
<proteinExistence type="predicted"/>
<feature type="domain" description="Reverse transcriptase RNase H-like" evidence="7">
    <location>
        <begin position="3"/>
        <end position="64"/>
    </location>
</feature>
<keyword evidence="2" id="KW-0548">Nucleotidyltransferase</keyword>
<reference evidence="8" key="1">
    <citation type="submission" date="2019-08" db="EMBL/GenBank/DDBJ databases">
        <authorList>
            <person name="Liu F."/>
        </authorList>
    </citation>
    <scope>NUCLEOTIDE SEQUENCE [LARGE SCALE GENOMIC DNA]</scope>
    <source>
        <strain evidence="8">PA1801</strain>
        <tissue evidence="8">Leaf</tissue>
    </source>
</reference>
<accession>A0A5B6VCP3</accession>
<dbReference type="Pfam" id="PF17917">
    <property type="entry name" value="RT_RNaseH"/>
    <property type="match status" value="1"/>
</dbReference>